<dbReference type="NCBIfam" id="TIGR03413">
    <property type="entry name" value="GSH_gloB"/>
    <property type="match status" value="1"/>
</dbReference>
<dbReference type="RefSeq" id="WP_043870714.1">
    <property type="nucleotide sequence ID" value="NZ_CP004393.1"/>
</dbReference>
<comment type="similarity">
    <text evidence="3 7">Belongs to the metallo-beta-lactamase superfamily. Glyoxalase II family.</text>
</comment>
<evidence type="ECO:0000259" key="8">
    <source>
        <dbReference type="SMART" id="SM00849"/>
    </source>
</evidence>
<dbReference type="OrthoDB" id="9802248at2"/>
<dbReference type="Proteomes" id="UP000031521">
    <property type="component" value="Chromosome"/>
</dbReference>
<comment type="catalytic activity">
    <reaction evidence="1 7">
        <text>an S-(2-hydroxyacyl)glutathione + H2O = a 2-hydroxy carboxylate + glutathione + H(+)</text>
        <dbReference type="Rhea" id="RHEA:21864"/>
        <dbReference type="ChEBI" id="CHEBI:15377"/>
        <dbReference type="ChEBI" id="CHEBI:15378"/>
        <dbReference type="ChEBI" id="CHEBI:57925"/>
        <dbReference type="ChEBI" id="CHEBI:58896"/>
        <dbReference type="ChEBI" id="CHEBI:71261"/>
        <dbReference type="EC" id="3.1.2.6"/>
    </reaction>
</comment>
<evidence type="ECO:0000256" key="6">
    <source>
        <dbReference type="ARBA" id="ARBA00022833"/>
    </source>
</evidence>
<dbReference type="InterPro" id="IPR050110">
    <property type="entry name" value="Glyoxalase_II_hydrolase"/>
</dbReference>
<comment type="pathway">
    <text evidence="2 7">Secondary metabolite metabolism; methylglyoxal degradation; (R)-lactate from methylglyoxal: step 2/2.</text>
</comment>
<keyword evidence="4 7" id="KW-0479">Metal-binding</keyword>
<feature type="binding site" evidence="7">
    <location>
        <position position="134"/>
    </location>
    <ligand>
        <name>Zn(2+)</name>
        <dbReference type="ChEBI" id="CHEBI:29105"/>
        <label>2</label>
    </ligand>
</feature>
<evidence type="ECO:0000256" key="1">
    <source>
        <dbReference type="ARBA" id="ARBA00001623"/>
    </source>
</evidence>
<dbReference type="KEGG" id="cid:P73_3652"/>
<dbReference type="EC" id="3.1.2.6" evidence="7"/>
<feature type="binding site" evidence="7">
    <location>
        <position position="59"/>
    </location>
    <ligand>
        <name>Zn(2+)</name>
        <dbReference type="ChEBI" id="CHEBI:29105"/>
        <label>1</label>
    </ligand>
</feature>
<dbReference type="SUPFAM" id="SSF56281">
    <property type="entry name" value="Metallo-hydrolase/oxidoreductase"/>
    <property type="match status" value="1"/>
</dbReference>
<dbReference type="InterPro" id="IPR035680">
    <property type="entry name" value="Clx_II_MBL"/>
</dbReference>
<dbReference type="GO" id="GO:0046872">
    <property type="term" value="F:metal ion binding"/>
    <property type="evidence" value="ECO:0007669"/>
    <property type="project" value="UniProtKB-KW"/>
</dbReference>
<keyword evidence="6 7" id="KW-0862">Zinc</keyword>
<evidence type="ECO:0000256" key="3">
    <source>
        <dbReference type="ARBA" id="ARBA00006759"/>
    </source>
</evidence>
<dbReference type="PANTHER" id="PTHR43705:SF1">
    <property type="entry name" value="HYDROXYACYLGLUTATHIONE HYDROLASE GLOB"/>
    <property type="match status" value="1"/>
</dbReference>
<name>A0A0B5E7U4_9RHOB</name>
<evidence type="ECO:0000313" key="10">
    <source>
        <dbReference type="Proteomes" id="UP000031521"/>
    </source>
</evidence>
<dbReference type="HAMAP" id="MF_01374">
    <property type="entry name" value="Glyoxalase_2"/>
    <property type="match status" value="1"/>
</dbReference>
<keyword evidence="10" id="KW-1185">Reference proteome</keyword>
<feature type="binding site" evidence="7">
    <location>
        <position position="62"/>
    </location>
    <ligand>
        <name>Zn(2+)</name>
        <dbReference type="ChEBI" id="CHEBI:29105"/>
        <label>2</label>
    </ligand>
</feature>
<dbReference type="UniPathway" id="UPA00619">
    <property type="reaction ID" value="UER00676"/>
</dbReference>
<dbReference type="GO" id="GO:0019243">
    <property type="term" value="P:methylglyoxal catabolic process to D-lactate via S-lactoyl-glutathione"/>
    <property type="evidence" value="ECO:0007669"/>
    <property type="project" value="UniProtKB-UniRule"/>
</dbReference>
<dbReference type="EMBL" id="CP004393">
    <property type="protein sequence ID" value="AJE48367.1"/>
    <property type="molecule type" value="Genomic_DNA"/>
</dbReference>
<dbReference type="SMART" id="SM00849">
    <property type="entry name" value="Lactamase_B"/>
    <property type="match status" value="1"/>
</dbReference>
<dbReference type="AlphaFoldDB" id="A0A0B5E7U4"/>
<feature type="binding site" evidence="7">
    <location>
        <position position="172"/>
    </location>
    <ligand>
        <name>Zn(2+)</name>
        <dbReference type="ChEBI" id="CHEBI:29105"/>
        <label>2</label>
    </ligand>
</feature>
<evidence type="ECO:0000256" key="7">
    <source>
        <dbReference type="HAMAP-Rule" id="MF_01374"/>
    </source>
</evidence>
<feature type="binding site" evidence="7">
    <location>
        <position position="61"/>
    </location>
    <ligand>
        <name>Zn(2+)</name>
        <dbReference type="ChEBI" id="CHEBI:29105"/>
        <label>2</label>
    </ligand>
</feature>
<dbReference type="GO" id="GO:0004416">
    <property type="term" value="F:hydroxyacylglutathione hydrolase activity"/>
    <property type="evidence" value="ECO:0007669"/>
    <property type="project" value="UniProtKB-UniRule"/>
</dbReference>
<feature type="binding site" evidence="7">
    <location>
        <position position="134"/>
    </location>
    <ligand>
        <name>Zn(2+)</name>
        <dbReference type="ChEBI" id="CHEBI:29105"/>
        <label>1</label>
    </ligand>
</feature>
<proteinExistence type="inferred from homology"/>
<dbReference type="CDD" id="cd07723">
    <property type="entry name" value="hydroxyacylglutathione_hydrolase_MBL-fold"/>
    <property type="match status" value="1"/>
</dbReference>
<dbReference type="PANTHER" id="PTHR43705">
    <property type="entry name" value="HYDROXYACYLGLUTATHIONE HYDROLASE"/>
    <property type="match status" value="1"/>
</dbReference>
<feature type="binding site" evidence="7">
    <location>
        <position position="115"/>
    </location>
    <ligand>
        <name>Zn(2+)</name>
        <dbReference type="ChEBI" id="CHEBI:29105"/>
        <label>1</label>
    </ligand>
</feature>
<dbReference type="Pfam" id="PF16123">
    <property type="entry name" value="HAGH_C"/>
    <property type="match status" value="1"/>
</dbReference>
<dbReference type="InterPro" id="IPR017782">
    <property type="entry name" value="Hydroxyacylglutathione_Hdrlase"/>
</dbReference>
<accession>A0A0B5E7U4</accession>
<comment type="function">
    <text evidence="7">Thiolesterase that catalyzes the hydrolysis of S-D-lactoyl-glutathione to form glutathione and D-lactic acid.</text>
</comment>
<protein>
    <recommendedName>
        <fullName evidence="7">Hydroxyacylglutathione hydrolase</fullName>
        <ecNumber evidence="7">3.1.2.6</ecNumber>
    </recommendedName>
    <alternativeName>
        <fullName evidence="7">Glyoxalase II</fullName>
        <shortName evidence="7">Glx II</shortName>
    </alternativeName>
</protein>
<keyword evidence="5 7" id="KW-0378">Hydrolase</keyword>
<dbReference type="InterPro" id="IPR032282">
    <property type="entry name" value="HAGH_C"/>
</dbReference>
<dbReference type="HOGENOM" id="CLU_030571_4_1_5"/>
<sequence length="256" mass="27660">MLEIVTVPALEVFDNYYFLIRDTDTGKTAAVDCGGAAPVLAALEARGWDLDEIWITHHHWDHVGGVAGLKAETAARVRGTRHAAPNMPPLDEDLPQEGSFRFGAHEVQVLHVPGHANGHIAFYIPSADALFSGDSLMALGCGRLIEGTAEEMWTSLTRLRALPRETMVYSGHEYTLGNARFAATIEPGNAALKARIAEVESLRAEGKPTVPSSLGLECDTNPFLRADTASVKSALDMADAPDVAVFAEIRARKDRF</sequence>
<feature type="domain" description="Metallo-beta-lactamase" evidence="8">
    <location>
        <begin position="14"/>
        <end position="172"/>
    </location>
</feature>
<dbReference type="Pfam" id="PF00753">
    <property type="entry name" value="Lactamase_B"/>
    <property type="match status" value="1"/>
</dbReference>
<dbReference type="Gene3D" id="3.60.15.10">
    <property type="entry name" value="Ribonuclease Z/Hydroxyacylglutathione hydrolase-like"/>
    <property type="match status" value="1"/>
</dbReference>
<organism evidence="9 10">
    <name type="scientific">Celeribacter indicus</name>
    <dbReference type="NCBI Taxonomy" id="1208324"/>
    <lineage>
        <taxon>Bacteria</taxon>
        <taxon>Pseudomonadati</taxon>
        <taxon>Pseudomonadota</taxon>
        <taxon>Alphaproteobacteria</taxon>
        <taxon>Rhodobacterales</taxon>
        <taxon>Roseobacteraceae</taxon>
        <taxon>Celeribacter</taxon>
    </lineage>
</organism>
<comment type="cofactor">
    <cofactor evidence="7">
        <name>Zn(2+)</name>
        <dbReference type="ChEBI" id="CHEBI:29105"/>
    </cofactor>
    <text evidence="7">Binds 2 Zn(2+) ions per subunit.</text>
</comment>
<dbReference type="InterPro" id="IPR001279">
    <property type="entry name" value="Metallo-B-lactamas"/>
</dbReference>
<evidence type="ECO:0000256" key="4">
    <source>
        <dbReference type="ARBA" id="ARBA00022723"/>
    </source>
</evidence>
<evidence type="ECO:0000256" key="2">
    <source>
        <dbReference type="ARBA" id="ARBA00004963"/>
    </source>
</evidence>
<dbReference type="STRING" id="1208324.P73_3652"/>
<reference evidence="9 10" key="1">
    <citation type="journal article" date="2014" name="Int. J. Syst. Evol. Microbiol.">
        <title>Celeribacter indicus sp. nov., a polycyclic aromatic hydrocarbon-degrading bacterium from deep-sea sediment and reclassification of Huaishuia halophila as Celeribacter halophilus comb. nov.</title>
        <authorList>
            <person name="Lai Q."/>
            <person name="Cao J."/>
            <person name="Yuan J."/>
            <person name="Li F."/>
            <person name="Shao Z."/>
        </authorList>
    </citation>
    <scope>NUCLEOTIDE SEQUENCE [LARGE SCALE GENOMIC DNA]</scope>
    <source>
        <strain evidence="9">P73</strain>
    </source>
</reference>
<dbReference type="InterPro" id="IPR036866">
    <property type="entry name" value="RibonucZ/Hydroxyglut_hydro"/>
</dbReference>
<dbReference type="PIRSF" id="PIRSF005457">
    <property type="entry name" value="Glx"/>
    <property type="match status" value="1"/>
</dbReference>
<gene>
    <name evidence="7" type="primary">gloB</name>
    <name evidence="9" type="ORF">P73_3652</name>
</gene>
<feature type="binding site" evidence="7">
    <location>
        <position position="57"/>
    </location>
    <ligand>
        <name>Zn(2+)</name>
        <dbReference type="ChEBI" id="CHEBI:29105"/>
        <label>1</label>
    </ligand>
</feature>
<evidence type="ECO:0000313" key="9">
    <source>
        <dbReference type="EMBL" id="AJE48367.1"/>
    </source>
</evidence>
<evidence type="ECO:0000256" key="5">
    <source>
        <dbReference type="ARBA" id="ARBA00022801"/>
    </source>
</evidence>
<comment type="subunit">
    <text evidence="7">Monomer.</text>
</comment>